<dbReference type="AlphaFoldDB" id="X1ED99"/>
<dbReference type="EMBL" id="BART01035503">
    <property type="protein sequence ID" value="GAH15114.1"/>
    <property type="molecule type" value="Genomic_DNA"/>
</dbReference>
<protein>
    <submittedName>
        <fullName evidence="2">Uncharacterized protein</fullName>
    </submittedName>
</protein>
<gene>
    <name evidence="2" type="ORF">S01H4_60268</name>
</gene>
<organism evidence="2">
    <name type="scientific">marine sediment metagenome</name>
    <dbReference type="NCBI Taxonomy" id="412755"/>
    <lineage>
        <taxon>unclassified sequences</taxon>
        <taxon>metagenomes</taxon>
        <taxon>ecological metagenomes</taxon>
    </lineage>
</organism>
<accession>X1ED99</accession>
<reference evidence="2" key="1">
    <citation type="journal article" date="2014" name="Front. Microbiol.">
        <title>High frequency of phylogenetically diverse reductive dehalogenase-homologous genes in deep subseafloor sedimentary metagenomes.</title>
        <authorList>
            <person name="Kawai M."/>
            <person name="Futagami T."/>
            <person name="Toyoda A."/>
            <person name="Takaki Y."/>
            <person name="Nishi S."/>
            <person name="Hori S."/>
            <person name="Arai W."/>
            <person name="Tsubouchi T."/>
            <person name="Morono Y."/>
            <person name="Uchiyama I."/>
            <person name="Ito T."/>
            <person name="Fujiyama A."/>
            <person name="Inagaki F."/>
            <person name="Takami H."/>
        </authorList>
    </citation>
    <scope>NUCLEOTIDE SEQUENCE</scope>
    <source>
        <strain evidence="2">Expedition CK06-06</strain>
    </source>
</reference>
<sequence>MFTNIKNFNIYSSLDPDYKPISPQYVLYGQMEASFHDYLNRSKDILNDAGFQATMNQTKMNVFVTALEPLEEIDSLILTLVVTVPISAGIIVVLVIIIKRRKRLNKKI</sequence>
<name>X1ED99_9ZZZZ</name>
<keyword evidence="1" id="KW-1133">Transmembrane helix</keyword>
<feature type="transmembrane region" description="Helical" evidence="1">
    <location>
        <begin position="76"/>
        <end position="98"/>
    </location>
</feature>
<keyword evidence="1" id="KW-0812">Transmembrane</keyword>
<evidence type="ECO:0000313" key="2">
    <source>
        <dbReference type="EMBL" id="GAH15114.1"/>
    </source>
</evidence>
<keyword evidence="1" id="KW-0472">Membrane</keyword>
<comment type="caution">
    <text evidence="2">The sequence shown here is derived from an EMBL/GenBank/DDBJ whole genome shotgun (WGS) entry which is preliminary data.</text>
</comment>
<evidence type="ECO:0000256" key="1">
    <source>
        <dbReference type="SAM" id="Phobius"/>
    </source>
</evidence>
<proteinExistence type="predicted"/>